<organism evidence="1 2">
    <name type="scientific">Plakobranchus ocellatus</name>
    <dbReference type="NCBI Taxonomy" id="259542"/>
    <lineage>
        <taxon>Eukaryota</taxon>
        <taxon>Metazoa</taxon>
        <taxon>Spiralia</taxon>
        <taxon>Lophotrochozoa</taxon>
        <taxon>Mollusca</taxon>
        <taxon>Gastropoda</taxon>
        <taxon>Heterobranchia</taxon>
        <taxon>Euthyneura</taxon>
        <taxon>Panpulmonata</taxon>
        <taxon>Sacoglossa</taxon>
        <taxon>Placobranchoidea</taxon>
        <taxon>Plakobranchidae</taxon>
        <taxon>Plakobranchus</taxon>
    </lineage>
</organism>
<proteinExistence type="predicted"/>
<protein>
    <submittedName>
        <fullName evidence="1">Uncharacterized protein</fullName>
    </submittedName>
</protein>
<dbReference type="AlphaFoldDB" id="A0AAV4A402"/>
<accession>A0AAV4A402</accession>
<dbReference type="Proteomes" id="UP000735302">
    <property type="component" value="Unassembled WGS sequence"/>
</dbReference>
<evidence type="ECO:0000313" key="1">
    <source>
        <dbReference type="EMBL" id="GFO00914.1"/>
    </source>
</evidence>
<keyword evidence="2" id="KW-1185">Reference proteome</keyword>
<gene>
    <name evidence="1" type="ORF">PoB_002741900</name>
</gene>
<reference evidence="1 2" key="1">
    <citation type="journal article" date="2021" name="Elife">
        <title>Chloroplast acquisition without the gene transfer in kleptoplastic sea slugs, Plakobranchus ocellatus.</title>
        <authorList>
            <person name="Maeda T."/>
            <person name="Takahashi S."/>
            <person name="Yoshida T."/>
            <person name="Shimamura S."/>
            <person name="Takaki Y."/>
            <person name="Nagai Y."/>
            <person name="Toyoda A."/>
            <person name="Suzuki Y."/>
            <person name="Arimoto A."/>
            <person name="Ishii H."/>
            <person name="Satoh N."/>
            <person name="Nishiyama T."/>
            <person name="Hasebe M."/>
            <person name="Maruyama T."/>
            <person name="Minagawa J."/>
            <person name="Obokata J."/>
            <person name="Shigenobu S."/>
        </authorList>
    </citation>
    <scope>NUCLEOTIDE SEQUENCE [LARGE SCALE GENOMIC DNA]</scope>
</reference>
<evidence type="ECO:0000313" key="2">
    <source>
        <dbReference type="Proteomes" id="UP000735302"/>
    </source>
</evidence>
<name>A0AAV4A402_9GAST</name>
<sequence length="90" mass="10307">MGGFTNHPRPYLELAIRYEPLSPSGNRLSYLKKMPRQQVSVKKFSMQRRQSRGRQSSAWPAISCQSITFLMGTRDGTQLPSFSFLPPYPL</sequence>
<comment type="caution">
    <text evidence="1">The sequence shown here is derived from an EMBL/GenBank/DDBJ whole genome shotgun (WGS) entry which is preliminary data.</text>
</comment>
<dbReference type="EMBL" id="BLXT01003182">
    <property type="protein sequence ID" value="GFO00914.1"/>
    <property type="molecule type" value="Genomic_DNA"/>
</dbReference>